<organism evidence="2 3">
    <name type="scientific">Aedes aegypti</name>
    <name type="common">Yellowfever mosquito</name>
    <name type="synonym">Culex aegypti</name>
    <dbReference type="NCBI Taxonomy" id="7159"/>
    <lineage>
        <taxon>Eukaryota</taxon>
        <taxon>Metazoa</taxon>
        <taxon>Ecdysozoa</taxon>
        <taxon>Arthropoda</taxon>
        <taxon>Hexapoda</taxon>
        <taxon>Insecta</taxon>
        <taxon>Pterygota</taxon>
        <taxon>Neoptera</taxon>
        <taxon>Endopterygota</taxon>
        <taxon>Diptera</taxon>
        <taxon>Nematocera</taxon>
        <taxon>Culicoidea</taxon>
        <taxon>Culicidae</taxon>
        <taxon>Culicinae</taxon>
        <taxon>Aedini</taxon>
        <taxon>Aedes</taxon>
        <taxon>Stegomyia</taxon>
    </lineage>
</organism>
<feature type="compositionally biased region" description="Polar residues" evidence="1">
    <location>
        <begin position="904"/>
        <end position="914"/>
    </location>
</feature>
<evidence type="ECO:0000313" key="3">
    <source>
        <dbReference type="Proteomes" id="UP000008820"/>
    </source>
</evidence>
<feature type="compositionally biased region" description="Polar residues" evidence="1">
    <location>
        <begin position="1214"/>
        <end position="1223"/>
    </location>
</feature>
<feature type="compositionally biased region" description="Basic and acidic residues" evidence="1">
    <location>
        <begin position="27"/>
        <end position="55"/>
    </location>
</feature>
<dbReference type="PANTHER" id="PTHR22934">
    <property type="entry name" value="PROTEIN ESC1/WETA-RELATED"/>
    <property type="match status" value="1"/>
</dbReference>
<keyword evidence="3" id="KW-1185">Reference proteome</keyword>
<reference evidence="2 3" key="1">
    <citation type="submission" date="2017-06" db="EMBL/GenBank/DDBJ databases">
        <title>Aedes aegypti genome working group (AGWG) sequencing and assembly.</title>
        <authorList>
            <consortium name="Aedes aegypti Genome Working Group (AGWG)"/>
            <person name="Matthews B.J."/>
        </authorList>
    </citation>
    <scope>NUCLEOTIDE SEQUENCE [LARGE SCALE GENOMIC DNA]</scope>
    <source>
        <strain evidence="2 3">LVP_AGWG</strain>
    </source>
</reference>
<feature type="region of interest" description="Disordered" evidence="1">
    <location>
        <begin position="693"/>
        <end position="734"/>
    </location>
</feature>
<dbReference type="PANTHER" id="PTHR22934:SF23">
    <property type="entry name" value="ZF-C3H1 DOMAIN-CONTAINING PROTEIN"/>
    <property type="match status" value="1"/>
</dbReference>
<feature type="region of interest" description="Disordered" evidence="1">
    <location>
        <begin position="591"/>
        <end position="670"/>
    </location>
</feature>
<feature type="compositionally biased region" description="Polar residues" evidence="1">
    <location>
        <begin position="606"/>
        <end position="616"/>
    </location>
</feature>
<proteinExistence type="predicted"/>
<feature type="compositionally biased region" description="Basic and acidic residues" evidence="1">
    <location>
        <begin position="1178"/>
        <end position="1192"/>
    </location>
</feature>
<reference evidence="2" key="2">
    <citation type="submission" date="2020-05" db="UniProtKB">
        <authorList>
            <consortium name="EnsemblMetazoa"/>
        </authorList>
    </citation>
    <scope>IDENTIFICATION</scope>
    <source>
        <strain evidence="2">LVP_AGWG</strain>
    </source>
</reference>
<evidence type="ECO:0000313" key="2">
    <source>
        <dbReference type="EnsemblMetazoa" id="AAEL010308-PB"/>
    </source>
</evidence>
<feature type="compositionally biased region" description="Basic and acidic residues" evidence="1">
    <location>
        <begin position="90"/>
        <end position="103"/>
    </location>
</feature>
<feature type="compositionally biased region" description="Basic and acidic residues" evidence="1">
    <location>
        <begin position="1200"/>
        <end position="1211"/>
    </location>
</feature>
<feature type="compositionally biased region" description="Polar residues" evidence="1">
    <location>
        <begin position="66"/>
        <end position="88"/>
    </location>
</feature>
<feature type="region of interest" description="Disordered" evidence="1">
    <location>
        <begin position="1059"/>
        <end position="1114"/>
    </location>
</feature>
<dbReference type="AlphaFoldDB" id="A0A6I8TJE0"/>
<feature type="region of interest" description="Disordered" evidence="1">
    <location>
        <begin position="1"/>
        <end position="103"/>
    </location>
</feature>
<dbReference type="EnsemblMetazoa" id="AAEL010308-RB">
    <property type="protein sequence ID" value="AAEL010308-PB"/>
    <property type="gene ID" value="AAEL010308"/>
</dbReference>
<feature type="compositionally biased region" description="Acidic residues" evidence="1">
    <location>
        <begin position="983"/>
        <end position="992"/>
    </location>
</feature>
<feature type="region of interest" description="Disordered" evidence="1">
    <location>
        <begin position="133"/>
        <end position="161"/>
    </location>
</feature>
<dbReference type="OrthoDB" id="5822793at2759"/>
<feature type="region of interest" description="Disordered" evidence="1">
    <location>
        <begin position="885"/>
        <end position="965"/>
    </location>
</feature>
<dbReference type="InterPro" id="IPR040112">
    <property type="entry name" value="WetA"/>
</dbReference>
<feature type="compositionally biased region" description="Basic and acidic residues" evidence="1">
    <location>
        <begin position="181"/>
        <end position="195"/>
    </location>
</feature>
<feature type="compositionally biased region" description="Low complexity" evidence="1">
    <location>
        <begin position="638"/>
        <end position="649"/>
    </location>
</feature>
<sequence>MDLIKEVKCNIDKSLEGNSAEMECEAEPEKNDLSPENSKKSDNSPLDDRISKPVEEKDDGEEAKMQYNNGSFNSGISDNSNVNKSISMQEIEKSQRSVSEDPDVRNALAFTIEFSEGRKSVDTQRHEKMLERFQNRHKRGVSLSKLESGVNTPVGKMRTPQSVNLPRKNRIEQPEIQDTAVRLRDKSRTSRDSVTKRHSWSPRSSMTEAGVKDSAMKMKTNKFTPKSSALQMAFDQQNIMKDSCSSSEFNAESLDSSIGLPCVQPPLENFKKENEDDDSISEAGTYTLDGDNYTEEQKERMNIDRMPAFTPESTPKPLFKQGSNKLYPQRPTSFREELEIIDLDRPCSGTSENERRKNNVLEVVYFHEPSPVAQVSKPKQSYLEKLKSRVKNITHKAKSPDKQIVSQQINSPDQGTFTSVTTSGILSVKPTLESHPRIHRRNSLTKSHIDSSEYVQGVAKLNIHKNEDEAKILNCYTDSEKATGLSDLNVNYDHQRRKADSEASNIGSAVNKKDWIQEWAKNAREYAKKPTPSSSNPQMVRSYEFENRNQFGYDFDIDMTKSDYYDTKKYQEFGDNLDRQHLHRKQLDRLLNNSSNSDPMLKQAYGTDSSAPNSGEFTRRGSIRQYTSPTAAKPPMSPSKIPSPMGSIGRARSVSRNRSLQGSNSDLSTNETEMYLQKTAAAITTLQNLQRRNSLRNSSRQNSSHSSPLSPASRRMSPKISPMNSLQSPMQSPHREKILHAEGGQTYLPHHQQILTLKQQQNMLNHKRNLSLDGSESYASALAAFGYGNQMSNSLNSEHMNAILDLRKQHTRHNSFEGMSSLPPKPVKCFQNFDQRTAYYCTKDRNEDVPGNDMADYDDDEKLIVITSGVKDMSLGTKKPNAVLIKQQSSSSSSVKPTGAQIRPTGSQPVNKSYNPKPVPTQISSPIKRSSSFSVKAMKPMTPTLTPKLGSKIASGGSRIQKSASSTSFKKMVANYNDEDDFYINDDDDLELGPEYSSSSEISDKDEEGADVDKEPITNTRYNKTFLMRMEQNKKIAAGVKHGVAACPNTPELPRRTLQVKGSTRDRASMPRDSSLNRMKQDMAASRKSMGRESVPKEPATGGKQKVQPKYLDISKYKNPTAGTFLKKDESKSYLIKSEVKKSPSSAAVAMNRAEPSRMSTRSIKSAGAKPTPSNQKVTKEQELEMWRRRASYDPMKAAMEGKKKQEEARRHVQNQAERSTPY</sequence>
<dbReference type="Proteomes" id="UP000008820">
    <property type="component" value="Chromosome 3"/>
</dbReference>
<feature type="region of interest" description="Disordered" evidence="1">
    <location>
        <begin position="396"/>
        <end position="416"/>
    </location>
</feature>
<feature type="compositionally biased region" description="Polar residues" evidence="1">
    <location>
        <begin position="654"/>
        <end position="670"/>
    </location>
</feature>
<feature type="compositionally biased region" description="Polar residues" evidence="1">
    <location>
        <begin position="722"/>
        <end position="731"/>
    </location>
</feature>
<protein>
    <submittedName>
        <fullName evidence="2">Uncharacterized protein</fullName>
    </submittedName>
</protein>
<feature type="region of interest" description="Disordered" evidence="1">
    <location>
        <begin position="181"/>
        <end position="211"/>
    </location>
</feature>
<feature type="region of interest" description="Disordered" evidence="1">
    <location>
        <begin position="307"/>
        <end position="328"/>
    </location>
</feature>
<accession>A0A6I8TJE0</accession>
<gene>
    <name evidence="2" type="primary">5573208</name>
</gene>
<feature type="compositionally biased region" description="Low complexity" evidence="1">
    <location>
        <begin position="693"/>
        <end position="715"/>
    </location>
</feature>
<name>A0A6I8TJE0_AEDAE</name>
<feature type="compositionally biased region" description="Polar residues" evidence="1">
    <location>
        <begin position="404"/>
        <end position="416"/>
    </location>
</feature>
<feature type="region of interest" description="Disordered" evidence="1">
    <location>
        <begin position="1138"/>
        <end position="1223"/>
    </location>
</feature>
<feature type="compositionally biased region" description="Low complexity" evidence="1">
    <location>
        <begin position="924"/>
        <end position="934"/>
    </location>
</feature>
<feature type="region of interest" description="Disordered" evidence="1">
    <location>
        <begin position="983"/>
        <end position="1017"/>
    </location>
</feature>
<feature type="compositionally biased region" description="Basic and acidic residues" evidence="1">
    <location>
        <begin position="1"/>
        <end position="15"/>
    </location>
</feature>
<feature type="region of interest" description="Disordered" evidence="1">
    <location>
        <begin position="270"/>
        <end position="289"/>
    </location>
</feature>
<evidence type="ECO:0000256" key="1">
    <source>
        <dbReference type="SAM" id="MobiDB-lite"/>
    </source>
</evidence>